<reference evidence="4" key="1">
    <citation type="submission" date="2020-01" db="EMBL/GenBank/DDBJ databases">
        <title>The Celery Genome Sequence Reveals Sequential Paleo-tetraploidization, Resistance Gene Elimination, Karyotype Evolution, and Functional Innovation in Apiales.</title>
        <authorList>
            <person name="Song X."/>
        </authorList>
    </citation>
    <scope>NUCLEOTIDE SEQUENCE</scope>
    <source>
        <tissue evidence="4">Leaf</tissue>
    </source>
</reference>
<keyword evidence="5" id="KW-1185">Reference proteome</keyword>
<protein>
    <recommendedName>
        <fullName evidence="3">X8 domain-containing protein</fullName>
    </recommendedName>
</protein>
<proteinExistence type="predicted"/>
<evidence type="ECO:0000313" key="5">
    <source>
        <dbReference type="Proteomes" id="UP000593563"/>
    </source>
</evidence>
<dbReference type="Proteomes" id="UP000593563">
    <property type="component" value="Unassembled WGS sequence"/>
</dbReference>
<evidence type="ECO:0000256" key="1">
    <source>
        <dbReference type="ARBA" id="ARBA00022729"/>
    </source>
</evidence>
<sequence length="116" mass="12738">MAKAQDFSLCLLLLLCISASTFTLTLAEGQKTWCVAKPSSDQATLQANINYACEHVDCSLIKKGCPCFVPESLINHASVVMNLYYQCKGRNQWNCHFGGSGLVTITDPSYDSCVYE</sequence>
<evidence type="ECO:0000256" key="2">
    <source>
        <dbReference type="SAM" id="SignalP"/>
    </source>
</evidence>
<name>A0A6L5B8L9_APIGR</name>
<organism evidence="4 5">
    <name type="scientific">Apium graveolens</name>
    <name type="common">Celery</name>
    <dbReference type="NCBI Taxonomy" id="4045"/>
    <lineage>
        <taxon>Eukaryota</taxon>
        <taxon>Viridiplantae</taxon>
        <taxon>Streptophyta</taxon>
        <taxon>Embryophyta</taxon>
        <taxon>Tracheophyta</taxon>
        <taxon>Spermatophyta</taxon>
        <taxon>Magnoliopsida</taxon>
        <taxon>eudicotyledons</taxon>
        <taxon>Gunneridae</taxon>
        <taxon>Pentapetalae</taxon>
        <taxon>asterids</taxon>
        <taxon>campanulids</taxon>
        <taxon>Apiales</taxon>
        <taxon>Apiaceae</taxon>
        <taxon>Apioideae</taxon>
        <taxon>apioid superclade</taxon>
        <taxon>Apieae</taxon>
        <taxon>Apium</taxon>
    </lineage>
</organism>
<accession>A0A6L5B8L9</accession>
<dbReference type="InterPro" id="IPR044788">
    <property type="entry name" value="X8_dom_prot"/>
</dbReference>
<dbReference type="InterPro" id="IPR012946">
    <property type="entry name" value="X8"/>
</dbReference>
<dbReference type="GO" id="GO:0009506">
    <property type="term" value="C:plasmodesma"/>
    <property type="evidence" value="ECO:0007669"/>
    <property type="project" value="UniProtKB-ARBA"/>
</dbReference>
<dbReference type="SMART" id="SM00768">
    <property type="entry name" value="X8"/>
    <property type="match status" value="1"/>
</dbReference>
<feature type="signal peptide" evidence="2">
    <location>
        <begin position="1"/>
        <end position="27"/>
    </location>
</feature>
<keyword evidence="1 2" id="KW-0732">Signal</keyword>
<feature type="chain" id="PRO_5026998442" description="X8 domain-containing protein" evidence="2">
    <location>
        <begin position="28"/>
        <end position="116"/>
    </location>
</feature>
<gene>
    <name evidence="4" type="ORF">AG4045_003480</name>
</gene>
<dbReference type="PANTHER" id="PTHR31044:SF57">
    <property type="entry name" value="CARBOHYDRATE-BINDING X8 DOMAIN SUPERFAMILY PROTEIN"/>
    <property type="match status" value="1"/>
</dbReference>
<evidence type="ECO:0000259" key="3">
    <source>
        <dbReference type="SMART" id="SM00768"/>
    </source>
</evidence>
<dbReference type="Pfam" id="PF07983">
    <property type="entry name" value="X8"/>
    <property type="match status" value="1"/>
</dbReference>
<dbReference type="PANTHER" id="PTHR31044">
    <property type="entry name" value="BETA-1,3 GLUCANASE"/>
    <property type="match status" value="1"/>
</dbReference>
<evidence type="ECO:0000313" key="4">
    <source>
        <dbReference type="EMBL" id="KAF1002056.1"/>
    </source>
</evidence>
<feature type="domain" description="X8" evidence="3">
    <location>
        <begin position="32"/>
        <end position="115"/>
    </location>
</feature>
<dbReference type="Gene3D" id="1.20.58.1040">
    <property type="match status" value="1"/>
</dbReference>
<dbReference type="AlphaFoldDB" id="A0A6L5B8L9"/>
<dbReference type="EMBL" id="WRXP01001789">
    <property type="protein sequence ID" value="KAF1002056.1"/>
    <property type="molecule type" value="Genomic_DNA"/>
</dbReference>
<comment type="caution">
    <text evidence="4">The sequence shown here is derived from an EMBL/GenBank/DDBJ whole genome shotgun (WGS) entry which is preliminary data.</text>
</comment>